<reference evidence="6" key="1">
    <citation type="submission" date="2023-06" db="EMBL/GenBank/DDBJ databases">
        <authorList>
            <consortium name="Lawrence Berkeley National Laboratory"/>
            <person name="Ahrendt S."/>
            <person name="Sahu N."/>
            <person name="Indic B."/>
            <person name="Wong-Bajracharya J."/>
            <person name="Merenyi Z."/>
            <person name="Ke H.-M."/>
            <person name="Monk M."/>
            <person name="Kocsube S."/>
            <person name="Drula E."/>
            <person name="Lipzen A."/>
            <person name="Balint B."/>
            <person name="Henrissat B."/>
            <person name="Andreopoulos B."/>
            <person name="Martin F.M."/>
            <person name="Harder C.B."/>
            <person name="Rigling D."/>
            <person name="Ford K.L."/>
            <person name="Foster G.D."/>
            <person name="Pangilinan J."/>
            <person name="Papanicolaou A."/>
            <person name="Barry K."/>
            <person name="LaButti K."/>
            <person name="Viragh M."/>
            <person name="Koriabine M."/>
            <person name="Yan M."/>
            <person name="Riley R."/>
            <person name="Champramary S."/>
            <person name="Plett K.L."/>
            <person name="Tsai I.J."/>
            <person name="Slot J."/>
            <person name="Sipos G."/>
            <person name="Plett J."/>
            <person name="Nagy L.G."/>
            <person name="Grigoriev I.V."/>
        </authorList>
    </citation>
    <scope>NUCLEOTIDE SEQUENCE</scope>
    <source>
        <strain evidence="6">FPL87.14</strain>
    </source>
</reference>
<dbReference type="PRINTS" id="PR00080">
    <property type="entry name" value="SDRFAMILY"/>
</dbReference>
<dbReference type="EMBL" id="JAUEPT010000048">
    <property type="protein sequence ID" value="KAK0437550.1"/>
    <property type="molecule type" value="Genomic_DNA"/>
</dbReference>
<feature type="region of interest" description="Disordered" evidence="5">
    <location>
        <begin position="55"/>
        <end position="85"/>
    </location>
</feature>
<accession>A0AA39J8S5</accession>
<comment type="similarity">
    <text evidence="1 4">Belongs to the short-chain dehydrogenases/reductases (SDR) family.</text>
</comment>
<dbReference type="AlphaFoldDB" id="A0AA39J8S5"/>
<dbReference type="FunFam" id="3.40.50.720:FF:000261">
    <property type="entry name" value="NADPH-dependent 1-acyldihydroxyacetone phosphate reductase"/>
    <property type="match status" value="1"/>
</dbReference>
<keyword evidence="7" id="KW-1185">Reference proteome</keyword>
<evidence type="ECO:0000256" key="3">
    <source>
        <dbReference type="ARBA" id="ARBA00023002"/>
    </source>
</evidence>
<sequence>MHAANFEQSISEHELRVVQTLYKVPANQVKSKMEKSQATRQFKFWHMLEAQWGTSKSRSHIMKPQEGQPRRPSRKPQGQEPSGAATTIVAARVRTWPGGIGNSLAREFYSKGYRVFATARSKDHLVDLAELSIEVFALDVTSPSDIQDIKADISERTGGSLDILVNNAGFACTMPALDLDFTMVQQTFETNLFAVMRMVQAFASLLIQAKGTIVNIGSIAAVMPYTFGSSYNASKAALHSYSDTLRVELSPFNVKVVVVVTGGVLSRLTLNKRDLPPDSIYLPISSDFRDRQGNSQRAGMPNDVYARKVVDELITPHPPKWLWKGTMATRVWFLSSFFPKGIWDFLLSKRWGIDKMAALWKKRLA</sequence>
<evidence type="ECO:0000256" key="5">
    <source>
        <dbReference type="SAM" id="MobiDB-lite"/>
    </source>
</evidence>
<evidence type="ECO:0000256" key="1">
    <source>
        <dbReference type="ARBA" id="ARBA00006484"/>
    </source>
</evidence>
<comment type="caution">
    <text evidence="6">The sequence shown here is derived from an EMBL/GenBank/DDBJ whole genome shotgun (WGS) entry which is preliminary data.</text>
</comment>
<dbReference type="PROSITE" id="PS00061">
    <property type="entry name" value="ADH_SHORT"/>
    <property type="match status" value="1"/>
</dbReference>
<keyword evidence="2" id="KW-0521">NADP</keyword>
<dbReference type="InterPro" id="IPR020904">
    <property type="entry name" value="Sc_DH/Rdtase_CS"/>
</dbReference>
<dbReference type="PANTHER" id="PTHR44169">
    <property type="entry name" value="NADPH-DEPENDENT 1-ACYLDIHYDROXYACETONE PHOSPHATE REDUCTASE"/>
    <property type="match status" value="1"/>
</dbReference>
<evidence type="ECO:0000256" key="4">
    <source>
        <dbReference type="RuleBase" id="RU000363"/>
    </source>
</evidence>
<dbReference type="InterPro" id="IPR002347">
    <property type="entry name" value="SDR_fam"/>
</dbReference>
<dbReference type="GO" id="GO:0006654">
    <property type="term" value="P:phosphatidic acid biosynthetic process"/>
    <property type="evidence" value="ECO:0007669"/>
    <property type="project" value="TreeGrafter"/>
</dbReference>
<dbReference type="GO" id="GO:0005783">
    <property type="term" value="C:endoplasmic reticulum"/>
    <property type="evidence" value="ECO:0007669"/>
    <property type="project" value="TreeGrafter"/>
</dbReference>
<dbReference type="GO" id="GO:0019433">
    <property type="term" value="P:triglyceride catabolic process"/>
    <property type="evidence" value="ECO:0007669"/>
    <property type="project" value="TreeGrafter"/>
</dbReference>
<keyword evidence="3" id="KW-0560">Oxidoreductase</keyword>
<gene>
    <name evidence="6" type="ORF">EV421DRAFT_1739002</name>
</gene>
<evidence type="ECO:0008006" key="8">
    <source>
        <dbReference type="Google" id="ProtNLM"/>
    </source>
</evidence>
<dbReference type="InterPro" id="IPR036291">
    <property type="entry name" value="NAD(P)-bd_dom_sf"/>
</dbReference>
<dbReference type="PANTHER" id="PTHR44169:SF6">
    <property type="entry name" value="NADPH-DEPENDENT 1-ACYLDIHYDROXYACETONE PHOSPHATE REDUCTASE"/>
    <property type="match status" value="1"/>
</dbReference>
<name>A0AA39J8S5_9AGAR</name>
<proteinExistence type="inferred from homology"/>
<dbReference type="GO" id="GO:0004806">
    <property type="term" value="F:triacylglycerol lipase activity"/>
    <property type="evidence" value="ECO:0007669"/>
    <property type="project" value="TreeGrafter"/>
</dbReference>
<organism evidence="6 7">
    <name type="scientific">Armillaria borealis</name>
    <dbReference type="NCBI Taxonomy" id="47425"/>
    <lineage>
        <taxon>Eukaryota</taxon>
        <taxon>Fungi</taxon>
        <taxon>Dikarya</taxon>
        <taxon>Basidiomycota</taxon>
        <taxon>Agaricomycotina</taxon>
        <taxon>Agaricomycetes</taxon>
        <taxon>Agaricomycetidae</taxon>
        <taxon>Agaricales</taxon>
        <taxon>Marasmiineae</taxon>
        <taxon>Physalacriaceae</taxon>
        <taxon>Armillaria</taxon>
    </lineage>
</organism>
<dbReference type="SUPFAM" id="SSF51735">
    <property type="entry name" value="NAD(P)-binding Rossmann-fold domains"/>
    <property type="match status" value="1"/>
</dbReference>
<dbReference type="Proteomes" id="UP001175226">
    <property type="component" value="Unassembled WGS sequence"/>
</dbReference>
<dbReference type="Pfam" id="PF00106">
    <property type="entry name" value="adh_short"/>
    <property type="match status" value="1"/>
</dbReference>
<evidence type="ECO:0000256" key="2">
    <source>
        <dbReference type="ARBA" id="ARBA00022857"/>
    </source>
</evidence>
<dbReference type="PRINTS" id="PR00081">
    <property type="entry name" value="GDHRDH"/>
</dbReference>
<dbReference type="Gene3D" id="3.40.50.720">
    <property type="entry name" value="NAD(P)-binding Rossmann-like Domain"/>
    <property type="match status" value="1"/>
</dbReference>
<evidence type="ECO:0000313" key="6">
    <source>
        <dbReference type="EMBL" id="KAK0437550.1"/>
    </source>
</evidence>
<dbReference type="GO" id="GO:0005811">
    <property type="term" value="C:lipid droplet"/>
    <property type="evidence" value="ECO:0007669"/>
    <property type="project" value="TreeGrafter"/>
</dbReference>
<dbReference type="GO" id="GO:0000140">
    <property type="term" value="F:acylglycerone-phosphate reductase (NADP+) activity"/>
    <property type="evidence" value="ECO:0007669"/>
    <property type="project" value="TreeGrafter"/>
</dbReference>
<protein>
    <recommendedName>
        <fullName evidence="8">NAD(P)-binding protein</fullName>
    </recommendedName>
</protein>
<evidence type="ECO:0000313" key="7">
    <source>
        <dbReference type="Proteomes" id="UP001175226"/>
    </source>
</evidence>